<name>A0ABX4GKX4_9PSED</name>
<sequence length="81" mass="9332">MTPIVVRVTGMDKDEVESILEREPKEVSITQEFAHLDADSSKIIRGTVEELGWYIKDEEVDKIYTFNDLIVYINKVSDVVK</sequence>
<organism evidence="1 2">
    <name type="scientific">Pseudomonas lundensis</name>
    <dbReference type="NCBI Taxonomy" id="86185"/>
    <lineage>
        <taxon>Bacteria</taxon>
        <taxon>Pseudomonadati</taxon>
        <taxon>Pseudomonadota</taxon>
        <taxon>Gammaproteobacteria</taxon>
        <taxon>Pseudomonadales</taxon>
        <taxon>Pseudomonadaceae</taxon>
        <taxon>Pseudomonas</taxon>
    </lineage>
</organism>
<evidence type="ECO:0000313" key="2">
    <source>
        <dbReference type="Proteomes" id="UP000216897"/>
    </source>
</evidence>
<comment type="caution">
    <text evidence="1">The sequence shown here is derived from an EMBL/GenBank/DDBJ whole genome shotgun (WGS) entry which is preliminary data.</text>
</comment>
<proteinExistence type="predicted"/>
<evidence type="ECO:0000313" key="1">
    <source>
        <dbReference type="EMBL" id="OZY54105.1"/>
    </source>
</evidence>
<protein>
    <submittedName>
        <fullName evidence="1">Uncharacterized protein</fullName>
    </submittedName>
</protein>
<accession>A0ABX4GKX4</accession>
<dbReference type="EMBL" id="NQKG01000017">
    <property type="protein sequence ID" value="OZY54105.1"/>
    <property type="molecule type" value="Genomic_DNA"/>
</dbReference>
<dbReference type="SUPFAM" id="SSF47336">
    <property type="entry name" value="ACP-like"/>
    <property type="match status" value="1"/>
</dbReference>
<dbReference type="InterPro" id="IPR036736">
    <property type="entry name" value="ACP-like_sf"/>
</dbReference>
<dbReference type="Gene3D" id="1.10.1200.10">
    <property type="entry name" value="ACP-like"/>
    <property type="match status" value="1"/>
</dbReference>
<dbReference type="Proteomes" id="UP000216897">
    <property type="component" value="Unassembled WGS sequence"/>
</dbReference>
<gene>
    <name evidence="1" type="ORF">CJF38_16725</name>
</gene>
<reference evidence="1 2" key="1">
    <citation type="submission" date="2017-08" db="EMBL/GenBank/DDBJ databases">
        <title>Genomic and metabolic characterisation of spoilage-associated Pseudomonas species.</title>
        <authorList>
            <person name="Stanborough T."/>
            <person name="Fegan N."/>
            <person name="Powell S.M."/>
            <person name="Singh T."/>
            <person name="Tamplin M.L."/>
            <person name="Chandry P.S."/>
        </authorList>
    </citation>
    <scope>NUCLEOTIDE SEQUENCE [LARGE SCALE GENOMIC DNA]</scope>
    <source>
        <strain evidence="1 2">L1814</strain>
    </source>
</reference>
<keyword evidence="2" id="KW-1185">Reference proteome</keyword>